<dbReference type="Proteomes" id="UP000070089">
    <property type="component" value="Unassembled WGS sequence"/>
</dbReference>
<accession>A0A132NV89</accession>
<dbReference type="PANTHER" id="PTHR24120:SF4">
    <property type="entry name" value="GH07239P"/>
    <property type="match status" value="1"/>
</dbReference>
<dbReference type="Gene3D" id="1.25.40.20">
    <property type="entry name" value="Ankyrin repeat-containing domain"/>
    <property type="match status" value="4"/>
</dbReference>
<proteinExistence type="predicted"/>
<dbReference type="Pfam" id="PF12796">
    <property type="entry name" value="Ank_2"/>
    <property type="match status" value="4"/>
</dbReference>
<dbReference type="OrthoDB" id="7464126at2759"/>
<name>A0A132NV89_GIAIN</name>
<dbReference type="SMART" id="SM00248">
    <property type="entry name" value="ANK"/>
    <property type="match status" value="15"/>
</dbReference>
<dbReference type="PANTHER" id="PTHR24120">
    <property type="entry name" value="GH07239P"/>
    <property type="match status" value="1"/>
</dbReference>
<gene>
    <name evidence="2" type="ORF">QR46_2056</name>
</gene>
<dbReference type="InterPro" id="IPR002110">
    <property type="entry name" value="Ankyrin_rpt"/>
</dbReference>
<comment type="caution">
    <text evidence="2">The sequence shown here is derived from an EMBL/GenBank/DDBJ whole genome shotgun (WGS) entry which is preliminary data.</text>
</comment>
<reference evidence="2 3" key="1">
    <citation type="journal article" date="2015" name="Mol. Biochem. Parasitol.">
        <title>Identification of polymorphic genes for use in assemblage B genotyping assays through comparative genomics of multiple assemblage B Giardia duodenalis isolates.</title>
        <authorList>
            <person name="Wielinga C."/>
            <person name="Thompson R.C."/>
            <person name="Monis P."/>
            <person name="Ryan U."/>
        </authorList>
    </citation>
    <scope>NUCLEOTIDE SEQUENCE [LARGE SCALE GENOMIC DNA]</scope>
    <source>
        <strain evidence="2 3">BAH15c1</strain>
    </source>
</reference>
<dbReference type="InterPro" id="IPR036770">
    <property type="entry name" value="Ankyrin_rpt-contain_sf"/>
</dbReference>
<dbReference type="PROSITE" id="PS50297">
    <property type="entry name" value="ANK_REP_REGION"/>
    <property type="match status" value="1"/>
</dbReference>
<dbReference type="SUPFAM" id="SSF48403">
    <property type="entry name" value="Ankyrin repeat"/>
    <property type="match status" value="2"/>
</dbReference>
<dbReference type="EMBL" id="JXTI01000049">
    <property type="protein sequence ID" value="KWX13977.1"/>
    <property type="molecule type" value="Genomic_DNA"/>
</dbReference>
<sequence length="593" mass="65273">MHRKVAEYEICSNVTPLFDAVRNNNVEQVQKSLSYAGIYDSMGMTALMHAARHNYLDIVKVLEPLEGHLEGPRGETVLMHAAECGAFETSQYILSFQGYIKSDKLPGNCLKNAMLAGEVQCAELFYENEKDILEITPLMWAAFVGNIPVVQEEILLKDNLRKRTCDGYTALMFAACSNQTQAIELLLPYEATLRDDSEETALMHAAQNSSISAAHLLVEREIGLSTKLGNTALYIAAAQGCVEIVKMTMEQEHSILFNGFSALYIAADGGHLDCVKILIQYLDEFKKSSDTGLSGAAASGHTEIVKFLIPYEAKVRVDGDGTTALMYAAQNNQIKCVRMLKDYELGLVNNSGLTALSMAAMNGSSKIVSLLIDELSVITEDVVSPLEMCFSSNNFEPISLLLPREKDRVGANNLMVYACTGRREAMRQLRPMLLQQQDLGGRTALMYAVIGKQLNCAKDLLAESRITDNEGRTALMYAVFLEPDECLPFLKLLTGLTGVQDESGETALIKAASVSNHIAVKYLAQYERRMVSKDGDTALLVAARTDAYKCVEYLLEEADIVDQFGSTALENAESYGGYNVYQMLKNSQRALIM</sequence>
<dbReference type="PROSITE" id="PS50088">
    <property type="entry name" value="ANK_REPEAT"/>
    <property type="match status" value="1"/>
</dbReference>
<protein>
    <submittedName>
        <fullName evidence="2">Protein 21.1</fullName>
    </submittedName>
</protein>
<keyword evidence="1" id="KW-0040">ANK repeat</keyword>
<evidence type="ECO:0000313" key="2">
    <source>
        <dbReference type="EMBL" id="KWX13977.1"/>
    </source>
</evidence>
<dbReference type="AlphaFoldDB" id="A0A132NV89"/>
<evidence type="ECO:0000313" key="3">
    <source>
        <dbReference type="Proteomes" id="UP000070089"/>
    </source>
</evidence>
<evidence type="ECO:0000256" key="1">
    <source>
        <dbReference type="PROSITE-ProRule" id="PRU00023"/>
    </source>
</evidence>
<feature type="repeat" description="ANK" evidence="1">
    <location>
        <begin position="258"/>
        <end position="280"/>
    </location>
</feature>
<organism evidence="2 3">
    <name type="scientific">Giardia duodenalis assemblage B</name>
    <dbReference type="NCBI Taxonomy" id="1394984"/>
    <lineage>
        <taxon>Eukaryota</taxon>
        <taxon>Metamonada</taxon>
        <taxon>Diplomonadida</taxon>
        <taxon>Hexamitidae</taxon>
        <taxon>Giardiinae</taxon>
        <taxon>Giardia</taxon>
    </lineage>
</organism>
<dbReference type="VEuPathDB" id="GiardiaDB:QR46_2056"/>
<dbReference type="Pfam" id="PF00023">
    <property type="entry name" value="Ank"/>
    <property type="match status" value="1"/>
</dbReference>